<proteinExistence type="predicted"/>
<protein>
    <recommendedName>
        <fullName evidence="1">Glycosyltransferase 2-like domain-containing protein</fullName>
    </recommendedName>
</protein>
<dbReference type="SUPFAM" id="SSF53448">
    <property type="entry name" value="Nucleotide-diphospho-sugar transferases"/>
    <property type="match status" value="1"/>
</dbReference>
<name>A0A383CSA8_9ZZZZ</name>
<feature type="non-terminal residue" evidence="2">
    <location>
        <position position="1"/>
    </location>
</feature>
<dbReference type="PANTHER" id="PTHR43685">
    <property type="entry name" value="GLYCOSYLTRANSFERASE"/>
    <property type="match status" value="1"/>
</dbReference>
<reference evidence="2" key="1">
    <citation type="submission" date="2018-05" db="EMBL/GenBank/DDBJ databases">
        <authorList>
            <person name="Lanie J.A."/>
            <person name="Ng W.-L."/>
            <person name="Kazmierczak K.M."/>
            <person name="Andrzejewski T.M."/>
            <person name="Davidsen T.M."/>
            <person name="Wayne K.J."/>
            <person name="Tettelin H."/>
            <person name="Glass J.I."/>
            <person name="Rusch D."/>
            <person name="Podicherti R."/>
            <person name="Tsui H.-C.T."/>
            <person name="Winkler M.E."/>
        </authorList>
    </citation>
    <scope>NUCLEOTIDE SEQUENCE</scope>
</reference>
<organism evidence="2">
    <name type="scientific">marine metagenome</name>
    <dbReference type="NCBI Taxonomy" id="408172"/>
    <lineage>
        <taxon>unclassified sequences</taxon>
        <taxon>metagenomes</taxon>
        <taxon>ecological metagenomes</taxon>
    </lineage>
</organism>
<dbReference type="InterPro" id="IPR001173">
    <property type="entry name" value="Glyco_trans_2-like"/>
</dbReference>
<gene>
    <name evidence="2" type="ORF">METZ01_LOCUS487787</name>
</gene>
<dbReference type="InterPro" id="IPR029044">
    <property type="entry name" value="Nucleotide-diphossugar_trans"/>
</dbReference>
<sequence length="60" mass="6554">VTEPLVSLCVPTRNRAEGLARGLASTCGQDYGRLEILISDNASDDDTERVCREMAAEDNR</sequence>
<dbReference type="InterPro" id="IPR050834">
    <property type="entry name" value="Glycosyltransf_2"/>
</dbReference>
<dbReference type="CDD" id="cd00761">
    <property type="entry name" value="Glyco_tranf_GTA_type"/>
    <property type="match status" value="1"/>
</dbReference>
<dbReference type="PANTHER" id="PTHR43685:SF2">
    <property type="entry name" value="GLYCOSYLTRANSFERASE 2-LIKE DOMAIN-CONTAINING PROTEIN"/>
    <property type="match status" value="1"/>
</dbReference>
<dbReference type="Pfam" id="PF00535">
    <property type="entry name" value="Glycos_transf_2"/>
    <property type="match status" value="1"/>
</dbReference>
<accession>A0A383CSA8</accession>
<feature type="domain" description="Glycosyltransferase 2-like" evidence="1">
    <location>
        <begin position="7"/>
        <end position="58"/>
    </location>
</feature>
<feature type="non-terminal residue" evidence="2">
    <location>
        <position position="60"/>
    </location>
</feature>
<evidence type="ECO:0000259" key="1">
    <source>
        <dbReference type="Pfam" id="PF00535"/>
    </source>
</evidence>
<dbReference type="EMBL" id="UINC01211154">
    <property type="protein sequence ID" value="SVE34933.1"/>
    <property type="molecule type" value="Genomic_DNA"/>
</dbReference>
<evidence type="ECO:0000313" key="2">
    <source>
        <dbReference type="EMBL" id="SVE34933.1"/>
    </source>
</evidence>
<dbReference type="Gene3D" id="3.90.550.10">
    <property type="entry name" value="Spore Coat Polysaccharide Biosynthesis Protein SpsA, Chain A"/>
    <property type="match status" value="1"/>
</dbReference>
<dbReference type="AlphaFoldDB" id="A0A383CSA8"/>